<keyword evidence="3" id="KW-1133">Transmembrane helix</keyword>
<keyword evidence="3" id="KW-0472">Membrane</keyword>
<name>A0ABM1EIE3_PRICU</name>
<dbReference type="Proteomes" id="UP000695022">
    <property type="component" value="Unplaced"/>
</dbReference>
<sequence>MEIKNIYGNTLSFYAVEHDNGLCREFILENSVFSFIRWLLFAIALSMLGLYLELHEQNTERLFGALVLLVILLIIKLHLKVTKESLLVIASLGIQLTTTFASGRTTTQFVEATHVHDVIINEAVTMHRIIFYLAILQNGINYQNKTERLMPLFQNFYPRLDCLRKIYEGVQKVLFHKSKDTLVDIKFT</sequence>
<evidence type="ECO:0000256" key="1">
    <source>
        <dbReference type="ARBA" id="ARBA00004687"/>
    </source>
</evidence>
<accession>A0ABM1EIE3</accession>
<organism evidence="5 6">
    <name type="scientific">Priapulus caudatus</name>
    <name type="common">Priapulid worm</name>
    <dbReference type="NCBI Taxonomy" id="37621"/>
    <lineage>
        <taxon>Eukaryota</taxon>
        <taxon>Metazoa</taxon>
        <taxon>Ecdysozoa</taxon>
        <taxon>Scalidophora</taxon>
        <taxon>Priapulida</taxon>
        <taxon>Priapulimorpha</taxon>
        <taxon>Priapulimorphida</taxon>
        <taxon>Priapulidae</taxon>
        <taxon>Priapulus</taxon>
    </lineage>
</organism>
<keyword evidence="5" id="KW-1185">Reference proteome</keyword>
<feature type="domain" description="Phosphatidylinositol N-acetylglucosaminyltransferase subunit H conserved" evidence="4">
    <location>
        <begin position="85"/>
        <end position="154"/>
    </location>
</feature>
<dbReference type="PANTHER" id="PTHR15231">
    <property type="entry name" value="PHOSPHATIDYLINOSITOL N-ACETYLGLUCOSAMINYLTRANSFERASE SUBUNIT H"/>
    <property type="match status" value="1"/>
</dbReference>
<evidence type="ECO:0000313" key="5">
    <source>
        <dbReference type="Proteomes" id="UP000695022"/>
    </source>
</evidence>
<evidence type="ECO:0000259" key="4">
    <source>
        <dbReference type="Pfam" id="PF10181"/>
    </source>
</evidence>
<dbReference type="RefSeq" id="XP_014671964.1">
    <property type="nucleotide sequence ID" value="XM_014816478.1"/>
</dbReference>
<gene>
    <name evidence="6" type="primary">LOC106812576</name>
</gene>
<keyword evidence="3" id="KW-0812">Transmembrane</keyword>
<feature type="transmembrane region" description="Helical" evidence="3">
    <location>
        <begin position="61"/>
        <end position="79"/>
    </location>
</feature>
<evidence type="ECO:0000313" key="6">
    <source>
        <dbReference type="RefSeq" id="XP_014671964.1"/>
    </source>
</evidence>
<dbReference type="PANTHER" id="PTHR15231:SF1">
    <property type="entry name" value="PHOSPHATIDYLINOSITOL N-ACETYLGLUCOSAMINYLTRANSFERASE SUBUNIT H"/>
    <property type="match status" value="1"/>
</dbReference>
<dbReference type="GeneID" id="106812576"/>
<evidence type="ECO:0000256" key="3">
    <source>
        <dbReference type="SAM" id="Phobius"/>
    </source>
</evidence>
<protein>
    <submittedName>
        <fullName evidence="6">Phosphatidylinositol N-acetylglucosaminyltransferase subunit H-like isoform X1</fullName>
    </submittedName>
</protein>
<reference evidence="6" key="1">
    <citation type="submission" date="2025-08" db="UniProtKB">
        <authorList>
            <consortium name="RefSeq"/>
        </authorList>
    </citation>
    <scope>IDENTIFICATION</scope>
</reference>
<dbReference type="InterPro" id="IPR044215">
    <property type="entry name" value="PIG-H"/>
</dbReference>
<comment type="similarity">
    <text evidence="2">Belongs to the PIGH family.</text>
</comment>
<dbReference type="InterPro" id="IPR019328">
    <property type="entry name" value="PIGH-H_dom"/>
</dbReference>
<evidence type="ECO:0000256" key="2">
    <source>
        <dbReference type="ARBA" id="ARBA00009610"/>
    </source>
</evidence>
<proteinExistence type="inferred from homology"/>
<comment type="pathway">
    <text evidence="1">Glycolipid biosynthesis; glycosylphosphatidylinositol-anchor biosynthesis.</text>
</comment>
<dbReference type="Pfam" id="PF10181">
    <property type="entry name" value="PIG-H"/>
    <property type="match status" value="1"/>
</dbReference>
<feature type="transmembrane region" description="Helical" evidence="3">
    <location>
        <begin position="35"/>
        <end position="54"/>
    </location>
</feature>